<dbReference type="InterPro" id="IPR013216">
    <property type="entry name" value="Methyltransf_11"/>
</dbReference>
<feature type="domain" description="Methyltransferase type 11" evidence="4">
    <location>
        <begin position="44"/>
        <end position="136"/>
    </location>
</feature>
<keyword evidence="2 5" id="KW-0489">Methyltransferase</keyword>
<dbReference type="GO" id="GO:0032259">
    <property type="term" value="P:methylation"/>
    <property type="evidence" value="ECO:0007669"/>
    <property type="project" value="UniProtKB-KW"/>
</dbReference>
<proteinExistence type="inferred from homology"/>
<accession>A0A3R6DXQ1</accession>
<dbReference type="CDD" id="cd02440">
    <property type="entry name" value="AdoMet_MTases"/>
    <property type="match status" value="1"/>
</dbReference>
<dbReference type="Gene3D" id="3.40.50.150">
    <property type="entry name" value="Vaccinia Virus protein VP39"/>
    <property type="match status" value="1"/>
</dbReference>
<evidence type="ECO:0000256" key="3">
    <source>
        <dbReference type="ARBA" id="ARBA00022679"/>
    </source>
</evidence>
<comment type="caution">
    <text evidence="5">The sequence shown here is derived from an EMBL/GenBank/DDBJ whole genome shotgun (WGS) entry which is preliminary data.</text>
</comment>
<evidence type="ECO:0000313" key="6">
    <source>
        <dbReference type="Proteomes" id="UP000283513"/>
    </source>
</evidence>
<evidence type="ECO:0000256" key="1">
    <source>
        <dbReference type="ARBA" id="ARBA00008361"/>
    </source>
</evidence>
<name>A0A3R6DXQ1_9FIRM</name>
<organism evidence="5 6">
    <name type="scientific">Roseburia intestinalis</name>
    <dbReference type="NCBI Taxonomy" id="166486"/>
    <lineage>
        <taxon>Bacteria</taxon>
        <taxon>Bacillati</taxon>
        <taxon>Bacillota</taxon>
        <taxon>Clostridia</taxon>
        <taxon>Lachnospirales</taxon>
        <taxon>Lachnospiraceae</taxon>
        <taxon>Roseburia</taxon>
    </lineage>
</organism>
<evidence type="ECO:0000256" key="2">
    <source>
        <dbReference type="ARBA" id="ARBA00022603"/>
    </source>
</evidence>
<dbReference type="SUPFAM" id="SSF53335">
    <property type="entry name" value="S-adenosyl-L-methionine-dependent methyltransferases"/>
    <property type="match status" value="1"/>
</dbReference>
<dbReference type="Proteomes" id="UP000283513">
    <property type="component" value="Unassembled WGS sequence"/>
</dbReference>
<dbReference type="AlphaFoldDB" id="A0A3R6DXQ1"/>
<reference evidence="5 6" key="1">
    <citation type="submission" date="2018-08" db="EMBL/GenBank/DDBJ databases">
        <title>A genome reference for cultivated species of the human gut microbiota.</title>
        <authorList>
            <person name="Zou Y."/>
            <person name="Xue W."/>
            <person name="Luo G."/>
        </authorList>
    </citation>
    <scope>NUCLEOTIDE SEQUENCE [LARGE SCALE GENOMIC DNA]</scope>
    <source>
        <strain evidence="5 6">AM37-1AC</strain>
    </source>
</reference>
<gene>
    <name evidence="5" type="ORF">DW856_16820</name>
</gene>
<dbReference type="RefSeq" id="WP_118599012.1">
    <property type="nucleotide sequence ID" value="NZ_JADNLD010000024.1"/>
</dbReference>
<dbReference type="Pfam" id="PF08241">
    <property type="entry name" value="Methyltransf_11"/>
    <property type="match status" value="1"/>
</dbReference>
<dbReference type="InterPro" id="IPR029063">
    <property type="entry name" value="SAM-dependent_MTases_sf"/>
</dbReference>
<dbReference type="PANTHER" id="PTHR44942:SF4">
    <property type="entry name" value="METHYLTRANSFERASE TYPE 11 DOMAIN-CONTAINING PROTEIN"/>
    <property type="match status" value="1"/>
</dbReference>
<evidence type="ECO:0000313" key="5">
    <source>
        <dbReference type="EMBL" id="RHC13749.1"/>
    </source>
</evidence>
<dbReference type="InterPro" id="IPR051052">
    <property type="entry name" value="Diverse_substrate_MTase"/>
</dbReference>
<comment type="similarity">
    <text evidence="1">Belongs to the methyltransferase superfamily.</text>
</comment>
<evidence type="ECO:0000259" key="4">
    <source>
        <dbReference type="Pfam" id="PF08241"/>
    </source>
</evidence>
<protein>
    <submittedName>
        <fullName evidence="5">Class I SAM-dependent methyltransferase</fullName>
    </submittedName>
</protein>
<dbReference type="PANTHER" id="PTHR44942">
    <property type="entry name" value="METHYLTRANSF_11 DOMAIN-CONTAINING PROTEIN"/>
    <property type="match status" value="1"/>
</dbReference>
<sequence>MEKLYDLFNNKASLYAANRPSYSPNVLKYLQKDLGFSSTALGADIGCGTGQLTKILAEYFNLVYAVEPNNSMMKECQKYLYDYKNILYKCHSAENIEIDDNKLDYITAAQAFHLFYNAETLREFKRILKPDGYLIIVYNMKNHSSDLFLKNEEVLLKYCPLYKRNFHATEFKCDSFQECFTKDSYQYRYFPNDNTEYLDYDTFISRTLSASYAIQKGNPSFQNFVKELATVFTNFSVDQRVKMELSTVIYSGHLR</sequence>
<dbReference type="EMBL" id="QSHO01000019">
    <property type="protein sequence ID" value="RHC13749.1"/>
    <property type="molecule type" value="Genomic_DNA"/>
</dbReference>
<keyword evidence="3 5" id="KW-0808">Transferase</keyword>
<dbReference type="GO" id="GO:0008757">
    <property type="term" value="F:S-adenosylmethionine-dependent methyltransferase activity"/>
    <property type="evidence" value="ECO:0007669"/>
    <property type="project" value="InterPro"/>
</dbReference>